<dbReference type="EMBL" id="CP050854">
    <property type="protein sequence ID" value="QTF06738.1"/>
    <property type="molecule type" value="Genomic_DNA"/>
</dbReference>
<dbReference type="InterPro" id="IPR007470">
    <property type="entry name" value="HemX"/>
</dbReference>
<keyword evidence="3" id="KW-0812">Transmembrane</keyword>
<proteinExistence type="predicted"/>
<evidence type="ECO:0000313" key="4">
    <source>
        <dbReference type="EMBL" id="QTF06738.1"/>
    </source>
</evidence>
<sequence>MTEHNTPTTPSEEVAEPVAPAHQQQERKPQPTKQSGVILGAIAIVIALALSGGLYYYIHQQNQQDAAAVQSLESQLSALQQQYKQEQQQWRDAQQQHSKALDATQQRLDALTLQSDDIQKKLASLTEHDTNTWLLSQADFLVKMAGRKLWSDKDVTTAGALLKSADASLAEMNDPSVIEVRRALTSDISALSGVSQIDFDGIILKVNQLTDQVDNLRLADNNTDEAPMDENSTELSASLSEWRQNLSKSWHNFMAEFITIRRRDSAAEPLLAPNQDIYLRENIRSRLLVAAQAIPRHQNEIYKQSLETVSTWIRAYFDTSDPNTQAFLDRLDELSQQSISMDVPAKLQSQPLLEKLMQTRVRNLLAQTPAIQQEG</sequence>
<keyword evidence="5" id="KW-1185">Reference proteome</keyword>
<dbReference type="Pfam" id="PF04375">
    <property type="entry name" value="HemX"/>
    <property type="match status" value="1"/>
</dbReference>
<evidence type="ECO:0000256" key="2">
    <source>
        <dbReference type="SAM" id="MobiDB-lite"/>
    </source>
</evidence>
<dbReference type="PANTHER" id="PTHR38043:SF1">
    <property type="entry name" value="PROTEIN HEMX"/>
    <property type="match status" value="1"/>
</dbReference>
<evidence type="ECO:0000256" key="1">
    <source>
        <dbReference type="SAM" id="Coils"/>
    </source>
</evidence>
<dbReference type="PANTHER" id="PTHR38043">
    <property type="entry name" value="PROTEIN HEMX"/>
    <property type="match status" value="1"/>
</dbReference>
<dbReference type="RefSeq" id="WP_208229407.1">
    <property type="nucleotide sequence ID" value="NZ_CP050854.1"/>
</dbReference>
<protein>
    <submittedName>
        <fullName evidence="4">Uroporphyrinogen-III C-methyltransferase</fullName>
        <ecNumber evidence="4">2.1.1.107</ecNumber>
    </submittedName>
</protein>
<organism evidence="4 5">
    <name type="scientific">Brenneria izadpanahii</name>
    <dbReference type="NCBI Taxonomy" id="2722756"/>
    <lineage>
        <taxon>Bacteria</taxon>
        <taxon>Pseudomonadati</taxon>
        <taxon>Pseudomonadota</taxon>
        <taxon>Gammaproteobacteria</taxon>
        <taxon>Enterobacterales</taxon>
        <taxon>Pectobacteriaceae</taxon>
        <taxon>Brenneria</taxon>
    </lineage>
</organism>
<keyword evidence="4" id="KW-0489">Methyltransferase</keyword>
<dbReference type="Proteomes" id="UP000671960">
    <property type="component" value="Chromosome"/>
</dbReference>
<keyword evidence="3" id="KW-0472">Membrane</keyword>
<keyword evidence="3" id="KW-1133">Transmembrane helix</keyword>
<evidence type="ECO:0000256" key="3">
    <source>
        <dbReference type="SAM" id="Phobius"/>
    </source>
</evidence>
<accession>A0ABX7USP3</accession>
<feature type="transmembrane region" description="Helical" evidence="3">
    <location>
        <begin position="37"/>
        <end position="58"/>
    </location>
</feature>
<feature type="compositionally biased region" description="Polar residues" evidence="2">
    <location>
        <begin position="1"/>
        <end position="11"/>
    </location>
</feature>
<dbReference type="GO" id="GO:0004851">
    <property type="term" value="F:uroporphyrin-III C-methyltransferase activity"/>
    <property type="evidence" value="ECO:0007669"/>
    <property type="project" value="UniProtKB-EC"/>
</dbReference>
<feature type="coiled-coil region" evidence="1">
    <location>
        <begin position="62"/>
        <end position="128"/>
    </location>
</feature>
<dbReference type="EC" id="2.1.1.107" evidence="4"/>
<gene>
    <name evidence="4" type="primary">hemX</name>
    <name evidence="4" type="ORF">HC231_01415</name>
</gene>
<dbReference type="GO" id="GO:0032259">
    <property type="term" value="P:methylation"/>
    <property type="evidence" value="ECO:0007669"/>
    <property type="project" value="UniProtKB-KW"/>
</dbReference>
<evidence type="ECO:0000313" key="5">
    <source>
        <dbReference type="Proteomes" id="UP000671960"/>
    </source>
</evidence>
<reference evidence="4 5" key="1">
    <citation type="submission" date="2020-03" db="EMBL/GenBank/DDBJ databases">
        <authorList>
            <person name="Bakhshi Ganjeh M."/>
        </authorList>
    </citation>
    <scope>NUCLEOTIDE SEQUENCE [LARGE SCALE GENOMIC DNA]</scope>
    <source>
        <strain evidence="5">Iran 50</strain>
    </source>
</reference>
<keyword evidence="1" id="KW-0175">Coiled coil</keyword>
<feature type="region of interest" description="Disordered" evidence="2">
    <location>
        <begin position="1"/>
        <end position="33"/>
    </location>
</feature>
<keyword evidence="4" id="KW-0808">Transferase</keyword>
<dbReference type="NCBIfam" id="NF008173">
    <property type="entry name" value="PRK10920.1"/>
    <property type="match status" value="1"/>
</dbReference>
<name>A0ABX7USP3_9GAMM</name>